<dbReference type="PANTHER" id="PTHR24056:SF233">
    <property type="entry name" value="CYCLIN-DEPENDENT KINASE 9"/>
    <property type="match status" value="1"/>
</dbReference>
<dbReference type="Proteomes" id="UP001150538">
    <property type="component" value="Unassembled WGS sequence"/>
</dbReference>
<sequence length="663" mass="73417">MKRNNEHYDYDQNTHSGSLGTSQPPPVKRQAIDPASTTITTNGSDRERTAPAGIVSVSTPARGVSKPANNNGINNQADKTTAATTTATEVVAEKGPEIVPLKNKKFYGCSSFDSFDIMEKLGEGTFGEVHRAVRKSTKQVVALKKVLMHKEKDGIPITALREIKILKSLKHRNIVPLIDMVVRTPPKSLSNHNDNDKSQQPSIYMVFPYMEHDLMGLIENKRVSLTIPHIKLYMQQLLEGTAYMHKNNILHRDMKASNLLINNEGRLMIADFGLSRPYNPKERNNMTGNVVTRWYRPPELLLGDLKYTEAIDVWGVGCIFAEMLLEKALFPGTSDADQIAVIVKLCGTPDNTSWPGWQSLDNASVISSFKPFRRHVREHFMRFDDHAADLLDKMLMLDPKQRITAAQALDHPFFQSPPFPAREEDMPKFESSHEYDSRKNRPRRPHNAAAAAAAAGVANNSKAQVGGGGGVGVSPPHAPNTNSHGMGQMYREGAGIGGGGADTGNDADSSYHPHRYQHSRHGNNNNSSHHRDGGRHHHRRNDSYSQINGGGVGSSRQQQQQQNYNSSHVGGGGRHHQDGQRYRSTSRGRSSPNSYRYRDQSRGGTGGGDNYRSHHRGSHGSSHQQHHSSSATATSGTDGRHNNSYRPSHNNNDGHHSSHQRRY</sequence>
<dbReference type="FunFam" id="1.10.510.10:FF:000415">
    <property type="entry name" value="CMGC/CDK/CRK7 protein kinase, variant"/>
    <property type="match status" value="1"/>
</dbReference>
<comment type="similarity">
    <text evidence="2">Belongs to the protein kinase superfamily. CMGC Ser/Thr protein kinase family. CDC2/CDKX subfamily.</text>
</comment>
<feature type="compositionally biased region" description="Basic residues" evidence="11">
    <location>
        <begin position="512"/>
        <end position="521"/>
    </location>
</feature>
<dbReference type="OrthoDB" id="28397at2759"/>
<proteinExistence type="inferred from homology"/>
<keyword evidence="14" id="KW-1185">Reference proteome</keyword>
<keyword evidence="6 13" id="KW-0418">Kinase</keyword>
<comment type="subcellular location">
    <subcellularLocation>
        <location evidence="1">Nucleus</location>
    </subcellularLocation>
</comment>
<evidence type="ECO:0000256" key="11">
    <source>
        <dbReference type="SAM" id="MobiDB-lite"/>
    </source>
</evidence>
<evidence type="ECO:0000256" key="7">
    <source>
        <dbReference type="ARBA" id="ARBA00022840"/>
    </source>
</evidence>
<evidence type="ECO:0000256" key="1">
    <source>
        <dbReference type="ARBA" id="ARBA00004123"/>
    </source>
</evidence>
<dbReference type="PROSITE" id="PS00108">
    <property type="entry name" value="PROTEIN_KINASE_ST"/>
    <property type="match status" value="1"/>
</dbReference>
<dbReference type="InterPro" id="IPR017441">
    <property type="entry name" value="Protein_kinase_ATP_BS"/>
</dbReference>
<dbReference type="SUPFAM" id="SSF56112">
    <property type="entry name" value="Protein kinase-like (PK-like)"/>
    <property type="match status" value="1"/>
</dbReference>
<feature type="compositionally biased region" description="Low complexity" evidence="11">
    <location>
        <begin position="554"/>
        <end position="567"/>
    </location>
</feature>
<feature type="compositionally biased region" description="Low complexity" evidence="11">
    <location>
        <begin position="619"/>
        <end position="635"/>
    </location>
</feature>
<keyword evidence="8" id="KW-0539">Nucleus</keyword>
<dbReference type="EMBL" id="JANBPU010000242">
    <property type="protein sequence ID" value="KAJ1913738.1"/>
    <property type="molecule type" value="Genomic_DNA"/>
</dbReference>
<feature type="compositionally biased region" description="Basic and acidic residues" evidence="11">
    <location>
        <begin position="1"/>
        <end position="12"/>
    </location>
</feature>
<evidence type="ECO:0000256" key="2">
    <source>
        <dbReference type="ARBA" id="ARBA00006485"/>
    </source>
</evidence>
<keyword evidence="4 13" id="KW-0808">Transferase</keyword>
<dbReference type="Gene3D" id="1.10.510.10">
    <property type="entry name" value="Transferase(Phosphotransferase) domain 1"/>
    <property type="match status" value="1"/>
</dbReference>
<keyword evidence="5 10" id="KW-0547">Nucleotide-binding</keyword>
<feature type="binding site" evidence="10">
    <location>
        <position position="144"/>
    </location>
    <ligand>
        <name>ATP</name>
        <dbReference type="ChEBI" id="CHEBI:30616"/>
    </ligand>
</feature>
<name>A0A9W7ZV24_9FUNG</name>
<comment type="catalytic activity">
    <reaction evidence="9">
        <text>[DNA-directed RNA polymerase] + ATP = phospho-[DNA-directed RNA polymerase] + ADP + H(+)</text>
        <dbReference type="Rhea" id="RHEA:10216"/>
        <dbReference type="Rhea" id="RHEA-COMP:11321"/>
        <dbReference type="Rhea" id="RHEA-COMP:11322"/>
        <dbReference type="ChEBI" id="CHEBI:15378"/>
        <dbReference type="ChEBI" id="CHEBI:30616"/>
        <dbReference type="ChEBI" id="CHEBI:43176"/>
        <dbReference type="ChEBI" id="CHEBI:68546"/>
        <dbReference type="ChEBI" id="CHEBI:456216"/>
        <dbReference type="EC" id="2.7.11.23"/>
    </reaction>
</comment>
<dbReference type="SMART" id="SM00220">
    <property type="entry name" value="S_TKc"/>
    <property type="match status" value="1"/>
</dbReference>
<evidence type="ECO:0000313" key="13">
    <source>
        <dbReference type="EMBL" id="KAJ1913738.1"/>
    </source>
</evidence>
<dbReference type="PANTHER" id="PTHR24056">
    <property type="entry name" value="CELL DIVISION PROTEIN KINASE"/>
    <property type="match status" value="1"/>
</dbReference>
<dbReference type="PROSITE" id="PS50011">
    <property type="entry name" value="PROTEIN_KINASE_DOM"/>
    <property type="match status" value="1"/>
</dbReference>
<evidence type="ECO:0000256" key="8">
    <source>
        <dbReference type="ARBA" id="ARBA00023242"/>
    </source>
</evidence>
<evidence type="ECO:0000256" key="5">
    <source>
        <dbReference type="ARBA" id="ARBA00022741"/>
    </source>
</evidence>
<evidence type="ECO:0000256" key="9">
    <source>
        <dbReference type="ARBA" id="ARBA00049280"/>
    </source>
</evidence>
<keyword evidence="3 13" id="KW-0723">Serine/threonine-protein kinase</keyword>
<organism evidence="13 14">
    <name type="scientific">Mycoemilia scoparia</name>
    <dbReference type="NCBI Taxonomy" id="417184"/>
    <lineage>
        <taxon>Eukaryota</taxon>
        <taxon>Fungi</taxon>
        <taxon>Fungi incertae sedis</taxon>
        <taxon>Zoopagomycota</taxon>
        <taxon>Kickxellomycotina</taxon>
        <taxon>Kickxellomycetes</taxon>
        <taxon>Kickxellales</taxon>
        <taxon>Kickxellaceae</taxon>
        <taxon>Mycoemilia</taxon>
    </lineage>
</organism>
<evidence type="ECO:0000256" key="3">
    <source>
        <dbReference type="ARBA" id="ARBA00022527"/>
    </source>
</evidence>
<dbReference type="Pfam" id="PF00069">
    <property type="entry name" value="Pkinase"/>
    <property type="match status" value="1"/>
</dbReference>
<feature type="region of interest" description="Disordered" evidence="11">
    <location>
        <begin position="1"/>
        <end position="51"/>
    </location>
</feature>
<protein>
    <submittedName>
        <fullName evidence="13">Serine/threonine protein kinase, CMGC, CDC2/CDK sub</fullName>
        <ecNumber evidence="13">2.7.11.2</ecNumber>
    </submittedName>
</protein>
<keyword evidence="7 10" id="KW-0067">ATP-binding</keyword>
<dbReference type="GO" id="GO:0004693">
    <property type="term" value="F:cyclin-dependent protein serine/threonine kinase activity"/>
    <property type="evidence" value="ECO:0007669"/>
    <property type="project" value="TreeGrafter"/>
</dbReference>
<reference evidence="13" key="1">
    <citation type="submission" date="2022-07" db="EMBL/GenBank/DDBJ databases">
        <title>Phylogenomic reconstructions and comparative analyses of Kickxellomycotina fungi.</title>
        <authorList>
            <person name="Reynolds N.K."/>
            <person name="Stajich J.E."/>
            <person name="Barry K."/>
            <person name="Grigoriev I.V."/>
            <person name="Crous P."/>
            <person name="Smith M.E."/>
        </authorList>
    </citation>
    <scope>NUCLEOTIDE SEQUENCE</scope>
    <source>
        <strain evidence="13">NBRC 100468</strain>
    </source>
</reference>
<evidence type="ECO:0000259" key="12">
    <source>
        <dbReference type="PROSITE" id="PS50011"/>
    </source>
</evidence>
<dbReference type="Gene3D" id="3.30.200.20">
    <property type="entry name" value="Phosphorylase Kinase, domain 1"/>
    <property type="match status" value="1"/>
</dbReference>
<feature type="compositionally biased region" description="Basic and acidic residues" evidence="11">
    <location>
        <begin position="421"/>
        <end position="439"/>
    </location>
</feature>
<dbReference type="EC" id="2.7.11.2" evidence="13"/>
<feature type="compositionally biased region" description="Polar residues" evidence="11">
    <location>
        <begin position="582"/>
        <end position="594"/>
    </location>
</feature>
<gene>
    <name evidence="13" type="primary">BUR1</name>
    <name evidence="13" type="ORF">H4219_005084</name>
</gene>
<dbReference type="GO" id="GO:0004740">
    <property type="term" value="F:pyruvate dehydrogenase (acetyl-transferring) kinase activity"/>
    <property type="evidence" value="ECO:0007669"/>
    <property type="project" value="UniProtKB-EC"/>
</dbReference>
<evidence type="ECO:0000313" key="14">
    <source>
        <dbReference type="Proteomes" id="UP001150538"/>
    </source>
</evidence>
<feature type="domain" description="Protein kinase" evidence="12">
    <location>
        <begin position="115"/>
        <end position="414"/>
    </location>
</feature>
<accession>A0A9W7ZV24</accession>
<dbReference type="AlphaFoldDB" id="A0A9W7ZV24"/>
<dbReference type="GO" id="GO:0005524">
    <property type="term" value="F:ATP binding"/>
    <property type="evidence" value="ECO:0007669"/>
    <property type="project" value="UniProtKB-UniRule"/>
</dbReference>
<evidence type="ECO:0000256" key="6">
    <source>
        <dbReference type="ARBA" id="ARBA00022777"/>
    </source>
</evidence>
<dbReference type="GO" id="GO:0005634">
    <property type="term" value="C:nucleus"/>
    <property type="evidence" value="ECO:0007669"/>
    <property type="project" value="UniProtKB-SubCell"/>
</dbReference>
<evidence type="ECO:0000256" key="10">
    <source>
        <dbReference type="PROSITE-ProRule" id="PRU10141"/>
    </source>
</evidence>
<dbReference type="InterPro" id="IPR008271">
    <property type="entry name" value="Ser/Thr_kinase_AS"/>
</dbReference>
<dbReference type="GO" id="GO:0008353">
    <property type="term" value="F:RNA polymerase II CTD heptapeptide repeat kinase activity"/>
    <property type="evidence" value="ECO:0007669"/>
    <property type="project" value="UniProtKB-EC"/>
</dbReference>
<evidence type="ECO:0000256" key="4">
    <source>
        <dbReference type="ARBA" id="ARBA00022679"/>
    </source>
</evidence>
<dbReference type="InterPro" id="IPR000719">
    <property type="entry name" value="Prot_kinase_dom"/>
</dbReference>
<feature type="region of interest" description="Disordered" evidence="11">
    <location>
        <begin position="409"/>
        <end position="663"/>
    </location>
</feature>
<dbReference type="InterPro" id="IPR050108">
    <property type="entry name" value="CDK"/>
</dbReference>
<dbReference type="InterPro" id="IPR011009">
    <property type="entry name" value="Kinase-like_dom_sf"/>
</dbReference>
<dbReference type="PROSITE" id="PS00107">
    <property type="entry name" value="PROTEIN_KINASE_ATP"/>
    <property type="match status" value="1"/>
</dbReference>
<comment type="caution">
    <text evidence="13">The sequence shown here is derived from an EMBL/GenBank/DDBJ whole genome shotgun (WGS) entry which is preliminary data.</text>
</comment>
<feature type="compositionally biased region" description="Polar residues" evidence="11">
    <location>
        <begin position="13"/>
        <end position="22"/>
    </location>
</feature>